<proteinExistence type="predicted"/>
<dbReference type="AlphaFoldDB" id="A0A4S8PXH8"/>
<feature type="domain" description="DUF1868" evidence="1">
    <location>
        <begin position="31"/>
        <end position="142"/>
    </location>
</feature>
<dbReference type="RefSeq" id="WP_136540963.1">
    <property type="nucleotide sequence ID" value="NZ_STGU01000006.1"/>
</dbReference>
<evidence type="ECO:0000313" key="2">
    <source>
        <dbReference type="EMBL" id="THV35311.1"/>
    </source>
</evidence>
<dbReference type="Pfam" id="PF08975">
    <property type="entry name" value="2H-phosphodiest"/>
    <property type="match status" value="1"/>
</dbReference>
<organism evidence="2 3">
    <name type="scientific">Rhizobium rosettiformans W3</name>
    <dbReference type="NCBI Taxonomy" id="538378"/>
    <lineage>
        <taxon>Bacteria</taxon>
        <taxon>Pseudomonadati</taxon>
        <taxon>Pseudomonadota</taxon>
        <taxon>Alphaproteobacteria</taxon>
        <taxon>Hyphomicrobiales</taxon>
        <taxon>Rhizobiaceae</taxon>
        <taxon>Rhizobium/Agrobacterium group</taxon>
        <taxon>Rhizobium</taxon>
    </lineage>
</organism>
<dbReference type="InterPro" id="IPR009097">
    <property type="entry name" value="Cyclic_Pdiesterase"/>
</dbReference>
<dbReference type="Proteomes" id="UP000307378">
    <property type="component" value="Unassembled WGS sequence"/>
</dbReference>
<reference evidence="2 3" key="1">
    <citation type="submission" date="2019-04" db="EMBL/GenBank/DDBJ databases">
        <title>genome sequence of strain W3.</title>
        <authorList>
            <person name="Gao J."/>
            <person name="Sun J."/>
        </authorList>
    </citation>
    <scope>NUCLEOTIDE SEQUENCE [LARGE SCALE GENOMIC DNA]</scope>
    <source>
        <strain evidence="2 3">W3</strain>
    </source>
</reference>
<dbReference type="InterPro" id="IPR015069">
    <property type="entry name" value="2H-PEstase_DUF1868"/>
</dbReference>
<gene>
    <name evidence="2" type="ORF">FAA86_12300</name>
</gene>
<dbReference type="SUPFAM" id="SSF55144">
    <property type="entry name" value="LigT-like"/>
    <property type="match status" value="1"/>
</dbReference>
<protein>
    <submittedName>
        <fullName evidence="2">DUF1868 domain-containing protein</fullName>
    </submittedName>
</protein>
<evidence type="ECO:0000259" key="1">
    <source>
        <dbReference type="Pfam" id="PF08975"/>
    </source>
</evidence>
<sequence>MAVSLKQSLPSHLLFASSSHNPGAIPHLGQRYDTSGRFLTERGNTVVCHLAEGSETAAVLLEARARYMTMPGADKLAFTAASSLHMTLFQGIIETRRALPYWPEDVPVETPVDDMTAIFLDRLAGFEPGEAFAVEVMHATPLGLTLRGVSDRDRSILKDWRDRLADLLGYRHPDHETYSFHITFAYMIERFDDATMAAWVPFLQEVTEEIRRRAPVLELRAPAFCVFDDMNHFEELMVFDPA</sequence>
<dbReference type="Gene3D" id="3.90.1140.10">
    <property type="entry name" value="Cyclic phosphodiesterase"/>
    <property type="match status" value="1"/>
</dbReference>
<evidence type="ECO:0000313" key="3">
    <source>
        <dbReference type="Proteomes" id="UP000307378"/>
    </source>
</evidence>
<name>A0A4S8PXH8_9HYPH</name>
<comment type="caution">
    <text evidence="2">The sequence shown here is derived from an EMBL/GenBank/DDBJ whole genome shotgun (WGS) entry which is preliminary data.</text>
</comment>
<dbReference type="EMBL" id="STGU01000006">
    <property type="protein sequence ID" value="THV35311.1"/>
    <property type="molecule type" value="Genomic_DNA"/>
</dbReference>
<accession>A0A4S8PXH8</accession>